<reference evidence="14" key="4">
    <citation type="submission" date="2019-03" db="EMBL/GenBank/DDBJ databases">
        <authorList>
            <person name="Huang Y."/>
        </authorList>
    </citation>
    <scope>NUCLEOTIDE SEQUENCE</scope>
    <source>
        <strain evidence="14">JCM 16608</strain>
    </source>
</reference>
<reference evidence="13" key="5">
    <citation type="submission" date="2024-05" db="EMBL/GenBank/DDBJ databases">
        <authorList>
            <person name="Sun Q."/>
            <person name="Sedlacek I."/>
        </authorList>
    </citation>
    <scope>NUCLEOTIDE SEQUENCE</scope>
    <source>
        <strain evidence="13">CCM 7403</strain>
    </source>
</reference>
<evidence type="ECO:0000256" key="9">
    <source>
        <dbReference type="NCBIfam" id="TIGR01529"/>
    </source>
</evidence>
<proteinExistence type="inferred from homology"/>
<keyword evidence="16" id="KW-1185">Reference proteome</keyword>
<protein>
    <recommendedName>
        <fullName evidence="8 9">Arginine repressor</fullName>
    </recommendedName>
</protein>
<dbReference type="AlphaFoldDB" id="A0A4P7UAP5"/>
<evidence type="ECO:0000256" key="10">
    <source>
        <dbReference type="SAM" id="MobiDB-lite"/>
    </source>
</evidence>
<dbReference type="GO" id="GO:0005737">
    <property type="term" value="C:cytoplasm"/>
    <property type="evidence" value="ECO:0007669"/>
    <property type="project" value="UniProtKB-SubCell"/>
</dbReference>
<dbReference type="GO" id="GO:0003677">
    <property type="term" value="F:DNA binding"/>
    <property type="evidence" value="ECO:0007669"/>
    <property type="project" value="UniProtKB-KW"/>
</dbReference>
<keyword evidence="7 8" id="KW-0804">Transcription</keyword>
<name>A0A4P7UAP5_9ACTN</name>
<organism evidence="14 15">
    <name type="scientific">Nocardioides daphniae</name>
    <dbReference type="NCBI Taxonomy" id="402297"/>
    <lineage>
        <taxon>Bacteria</taxon>
        <taxon>Bacillati</taxon>
        <taxon>Actinomycetota</taxon>
        <taxon>Actinomycetes</taxon>
        <taxon>Propionibacteriales</taxon>
        <taxon>Nocardioidaceae</taxon>
        <taxon>Nocardioides</taxon>
    </lineage>
</organism>
<dbReference type="InterPro" id="IPR036251">
    <property type="entry name" value="Arg_repress_C_sf"/>
</dbReference>
<evidence type="ECO:0000313" key="15">
    <source>
        <dbReference type="Proteomes" id="UP000297025"/>
    </source>
</evidence>
<dbReference type="SUPFAM" id="SSF55252">
    <property type="entry name" value="C-terminal domain of arginine repressor"/>
    <property type="match status" value="1"/>
</dbReference>
<dbReference type="NCBIfam" id="NF002880">
    <property type="entry name" value="PRK03341.1"/>
    <property type="match status" value="1"/>
</dbReference>
<keyword evidence="8" id="KW-0055">Arginine biosynthesis</keyword>
<evidence type="ECO:0000256" key="4">
    <source>
        <dbReference type="ARBA" id="ARBA00022491"/>
    </source>
</evidence>
<feature type="domain" description="Arginine repressor C-terminal" evidence="12">
    <location>
        <begin position="97"/>
        <end position="162"/>
    </location>
</feature>
<dbReference type="SUPFAM" id="SSF46785">
    <property type="entry name" value="Winged helix' DNA-binding domain"/>
    <property type="match status" value="1"/>
</dbReference>
<evidence type="ECO:0000313" key="13">
    <source>
        <dbReference type="EMBL" id="GGD20247.1"/>
    </source>
</evidence>
<feature type="domain" description="Arginine repressor DNA-binding" evidence="11">
    <location>
        <begin position="8"/>
        <end position="74"/>
    </location>
</feature>
<evidence type="ECO:0000313" key="14">
    <source>
        <dbReference type="EMBL" id="QCC77163.1"/>
    </source>
</evidence>
<dbReference type="HAMAP" id="MF_00173">
    <property type="entry name" value="Arg_repressor"/>
    <property type="match status" value="1"/>
</dbReference>
<dbReference type="RefSeq" id="WP_135832209.1">
    <property type="nucleotide sequence ID" value="NZ_BMCK01000002.1"/>
</dbReference>
<evidence type="ECO:0000256" key="7">
    <source>
        <dbReference type="ARBA" id="ARBA00023163"/>
    </source>
</evidence>
<dbReference type="EMBL" id="BMCK01000002">
    <property type="protein sequence ID" value="GGD20247.1"/>
    <property type="molecule type" value="Genomic_DNA"/>
</dbReference>
<dbReference type="PANTHER" id="PTHR34471:SF1">
    <property type="entry name" value="ARGININE REPRESSOR"/>
    <property type="match status" value="1"/>
</dbReference>
<dbReference type="InterPro" id="IPR001669">
    <property type="entry name" value="Arg_repress"/>
</dbReference>
<dbReference type="GO" id="GO:1900079">
    <property type="term" value="P:regulation of arginine biosynthetic process"/>
    <property type="evidence" value="ECO:0007669"/>
    <property type="project" value="UniProtKB-UniRule"/>
</dbReference>
<feature type="compositionally biased region" description="Polar residues" evidence="10">
    <location>
        <begin position="170"/>
        <end position="186"/>
    </location>
</feature>
<evidence type="ECO:0000256" key="5">
    <source>
        <dbReference type="ARBA" id="ARBA00023015"/>
    </source>
</evidence>
<dbReference type="PANTHER" id="PTHR34471">
    <property type="entry name" value="ARGININE REPRESSOR"/>
    <property type="match status" value="1"/>
</dbReference>
<reference evidence="14 15" key="1">
    <citation type="journal article" date="2008" name="Int. J. Syst. Evol. Microbiol.">
        <title>Nocardioides daphniae sp. nov., isolated from Daphnia cucullata (Crustacea: Cladocera).</title>
        <authorList>
            <person name="Toth E.M."/>
            <person name="Keki Z."/>
            <person name="Homonnay Z.G."/>
            <person name="Borsodi A.K."/>
            <person name="Marialigeti K."/>
            <person name="Schumann P."/>
        </authorList>
    </citation>
    <scope>NUCLEOTIDE SEQUENCE [LARGE SCALE GENOMIC DNA]</scope>
    <source>
        <strain evidence="14 15">JCM 16608</strain>
    </source>
</reference>
<feature type="region of interest" description="Disordered" evidence="10">
    <location>
        <begin position="167"/>
        <end position="192"/>
    </location>
</feature>
<gene>
    <name evidence="8 13" type="primary">argR</name>
    <name evidence="14" type="ORF">E2C04_07950</name>
    <name evidence="13" type="ORF">GCM10007231_19280</name>
</gene>
<dbReference type="KEGG" id="ndp:E2C04_07950"/>
<dbReference type="PRINTS" id="PR01467">
    <property type="entry name" value="ARGREPRESSOR"/>
</dbReference>
<evidence type="ECO:0000259" key="11">
    <source>
        <dbReference type="Pfam" id="PF01316"/>
    </source>
</evidence>
<dbReference type="InterPro" id="IPR020899">
    <property type="entry name" value="Arg_repress_C"/>
</dbReference>
<evidence type="ECO:0000256" key="1">
    <source>
        <dbReference type="ARBA" id="ARBA00004496"/>
    </source>
</evidence>
<evidence type="ECO:0000259" key="12">
    <source>
        <dbReference type="Pfam" id="PF02863"/>
    </source>
</evidence>
<evidence type="ECO:0000256" key="6">
    <source>
        <dbReference type="ARBA" id="ARBA00023125"/>
    </source>
</evidence>
<accession>A0A4P7UAP5</accession>
<dbReference type="GO" id="GO:0051259">
    <property type="term" value="P:protein complex oligomerization"/>
    <property type="evidence" value="ECO:0007669"/>
    <property type="project" value="InterPro"/>
</dbReference>
<evidence type="ECO:0000313" key="16">
    <source>
        <dbReference type="Proteomes" id="UP000630594"/>
    </source>
</evidence>
<dbReference type="UniPathway" id="UPA00068"/>
<comment type="subcellular location">
    <subcellularLocation>
        <location evidence="1 8">Cytoplasm</location>
    </subcellularLocation>
</comment>
<evidence type="ECO:0000256" key="8">
    <source>
        <dbReference type="HAMAP-Rule" id="MF_00173"/>
    </source>
</evidence>
<comment type="similarity">
    <text evidence="2 8">Belongs to the ArgR family.</text>
</comment>
<dbReference type="Pfam" id="PF01316">
    <property type="entry name" value="Arg_repressor"/>
    <property type="match status" value="1"/>
</dbReference>
<dbReference type="InterPro" id="IPR036388">
    <property type="entry name" value="WH-like_DNA-bd_sf"/>
</dbReference>
<dbReference type="InterPro" id="IPR036390">
    <property type="entry name" value="WH_DNA-bd_sf"/>
</dbReference>
<dbReference type="Proteomes" id="UP000630594">
    <property type="component" value="Unassembled WGS sequence"/>
</dbReference>
<reference evidence="13" key="2">
    <citation type="journal article" date="2014" name="Int. J. Syst. Evol. Microbiol.">
        <title>Complete genome of a new Firmicutes species belonging to the dominant human colonic microbiota ('Ruminococcus bicirculans') reveals two chromosomes and a selective capacity to utilize plant glucans.</title>
        <authorList>
            <consortium name="NISC Comparative Sequencing Program"/>
            <person name="Wegmann U."/>
            <person name="Louis P."/>
            <person name="Goesmann A."/>
            <person name="Henrissat B."/>
            <person name="Duncan S.H."/>
            <person name="Flint H.J."/>
        </authorList>
    </citation>
    <scope>NUCLEOTIDE SEQUENCE</scope>
    <source>
        <strain evidence="13">CCM 7403</strain>
    </source>
</reference>
<dbReference type="EMBL" id="CP038462">
    <property type="protein sequence ID" value="QCC77163.1"/>
    <property type="molecule type" value="Genomic_DNA"/>
</dbReference>
<keyword evidence="5 8" id="KW-0805">Transcription regulation</keyword>
<comment type="pathway">
    <text evidence="8">Amino-acid biosynthesis; L-arginine biosynthesis [regulation].</text>
</comment>
<sequence length="192" mass="19892">MTAVSPLTKGARHSRIIDLVTHHAVRSQAELAALLSAQGVTVTQATLSRDLVELDAVKVRSPEGVLVYAVPGEGGDRSPAAPRETAAALERVAKLCNELLVSAEASANLVVLRTPPGAAQFLASAFDRAEFHDVLGTIAGDDTVMVIARDPQGGAALAARFLELAESSAPATSTTPHNSSQIPHSSTAKDDQ</sequence>
<dbReference type="Proteomes" id="UP000297025">
    <property type="component" value="Chromosome"/>
</dbReference>
<dbReference type="OrthoDB" id="7060358at2"/>
<keyword evidence="8" id="KW-0028">Amino-acid biosynthesis</keyword>
<dbReference type="Gene3D" id="1.10.10.10">
    <property type="entry name" value="Winged helix-like DNA-binding domain superfamily/Winged helix DNA-binding domain"/>
    <property type="match status" value="1"/>
</dbReference>
<dbReference type="InterPro" id="IPR020900">
    <property type="entry name" value="Arg_repress_DNA-bd"/>
</dbReference>
<dbReference type="NCBIfam" id="TIGR01529">
    <property type="entry name" value="argR_whole"/>
    <property type="match status" value="1"/>
</dbReference>
<dbReference type="GO" id="GO:0003700">
    <property type="term" value="F:DNA-binding transcription factor activity"/>
    <property type="evidence" value="ECO:0007669"/>
    <property type="project" value="UniProtKB-UniRule"/>
</dbReference>
<dbReference type="Pfam" id="PF02863">
    <property type="entry name" value="Arg_repressor_C"/>
    <property type="match status" value="1"/>
</dbReference>
<keyword evidence="3 8" id="KW-0963">Cytoplasm</keyword>
<evidence type="ECO:0000256" key="3">
    <source>
        <dbReference type="ARBA" id="ARBA00022490"/>
    </source>
</evidence>
<keyword evidence="6 8" id="KW-0238">DNA-binding</keyword>
<dbReference type="GO" id="GO:0034618">
    <property type="term" value="F:arginine binding"/>
    <property type="evidence" value="ECO:0007669"/>
    <property type="project" value="InterPro"/>
</dbReference>
<dbReference type="GO" id="GO:0006526">
    <property type="term" value="P:L-arginine biosynthetic process"/>
    <property type="evidence" value="ECO:0007669"/>
    <property type="project" value="UniProtKB-UniPathway"/>
</dbReference>
<dbReference type="Gene3D" id="3.30.1360.40">
    <property type="match status" value="1"/>
</dbReference>
<reference evidence="16" key="3">
    <citation type="journal article" date="2019" name="Int. J. Syst. Evol. Microbiol.">
        <title>The Global Catalogue of Microorganisms (GCM) 10K type strain sequencing project: providing services to taxonomists for standard genome sequencing and annotation.</title>
        <authorList>
            <consortium name="The Broad Institute Genomics Platform"/>
            <consortium name="The Broad Institute Genome Sequencing Center for Infectious Disease"/>
            <person name="Wu L."/>
            <person name="Ma J."/>
        </authorList>
    </citation>
    <scope>NUCLEOTIDE SEQUENCE [LARGE SCALE GENOMIC DNA]</scope>
    <source>
        <strain evidence="16">CCM 7403</strain>
    </source>
</reference>
<comment type="function">
    <text evidence="8">Regulates arginine biosynthesis genes.</text>
</comment>
<evidence type="ECO:0000256" key="2">
    <source>
        <dbReference type="ARBA" id="ARBA00008316"/>
    </source>
</evidence>
<keyword evidence="4 8" id="KW-0678">Repressor</keyword>